<dbReference type="EMBL" id="BLKM01000456">
    <property type="protein sequence ID" value="GFG33846.1"/>
    <property type="molecule type" value="Genomic_DNA"/>
</dbReference>
<dbReference type="SUPFAM" id="SSF53032">
    <property type="entry name" value="tRNA-intron endonuclease catalytic domain-like"/>
    <property type="match status" value="1"/>
</dbReference>
<proteinExistence type="inferred from homology"/>
<reference evidence="6" key="1">
    <citation type="submission" date="2020-01" db="EMBL/GenBank/DDBJ databases">
        <title>Draft genome sequence of the Termite Coptotermes fromosanus.</title>
        <authorList>
            <person name="Itakura S."/>
            <person name="Yosikawa Y."/>
            <person name="Umezawa K."/>
        </authorList>
    </citation>
    <scope>NUCLEOTIDE SEQUENCE [LARGE SCALE GENOMIC DNA]</scope>
</reference>
<comment type="caution">
    <text evidence="5">The sequence shown here is derived from an EMBL/GenBank/DDBJ whole genome shotgun (WGS) entry which is preliminary data.</text>
</comment>
<dbReference type="AlphaFoldDB" id="A0A6L2PN65"/>
<dbReference type="Gene3D" id="3.40.1350.10">
    <property type="match status" value="1"/>
</dbReference>
<evidence type="ECO:0000256" key="3">
    <source>
        <dbReference type="SAM" id="MobiDB-lite"/>
    </source>
</evidence>
<gene>
    <name evidence="5" type="ORF">Cfor_12805</name>
</gene>
<dbReference type="InParanoid" id="A0A6L2PN65"/>
<keyword evidence="6" id="KW-1185">Reference proteome</keyword>
<evidence type="ECO:0000313" key="6">
    <source>
        <dbReference type="Proteomes" id="UP000502823"/>
    </source>
</evidence>
<dbReference type="InterPro" id="IPR011856">
    <property type="entry name" value="tRNA_endonuc-like_dom_sf"/>
</dbReference>
<evidence type="ECO:0000313" key="5">
    <source>
        <dbReference type="EMBL" id="GFG33846.1"/>
    </source>
</evidence>
<keyword evidence="2" id="KW-0819">tRNA processing</keyword>
<organism evidence="5 6">
    <name type="scientific">Coptotermes formosanus</name>
    <name type="common">Formosan subterranean termite</name>
    <dbReference type="NCBI Taxonomy" id="36987"/>
    <lineage>
        <taxon>Eukaryota</taxon>
        <taxon>Metazoa</taxon>
        <taxon>Ecdysozoa</taxon>
        <taxon>Arthropoda</taxon>
        <taxon>Hexapoda</taxon>
        <taxon>Insecta</taxon>
        <taxon>Pterygota</taxon>
        <taxon>Neoptera</taxon>
        <taxon>Polyneoptera</taxon>
        <taxon>Dictyoptera</taxon>
        <taxon>Blattodea</taxon>
        <taxon>Blattoidea</taxon>
        <taxon>Termitoidae</taxon>
        <taxon>Rhinotermitidae</taxon>
        <taxon>Coptotermes</taxon>
    </lineage>
</organism>
<dbReference type="OrthoDB" id="10002170at2759"/>
<sequence length="207" mass="23323">MISLGCRNQFSVGIAFQVYMDLCEVQAMQDVQYLYSHELDLLYLVGKTGRESQSASRTEIFLPLSTVSEITPAWIRKVQDTLCTDQDKKGITLAMKDHDSTVVYYRMTQGLVPPDSPGTAHKKKQCDEQKHFVDMELRRMRHKLLEKALKAASSDQVRKHTSNEEEMSNCGSTIAAVAEEQVNTENVGDQAHVKSEAAKDSREDKHA</sequence>
<dbReference type="InterPro" id="IPR036167">
    <property type="entry name" value="tRNA_intron_Endo_cat-like_sf"/>
</dbReference>
<dbReference type="PANTHER" id="PTHR28582:SF1">
    <property type="entry name" value="TRNA-SPLICING ENDONUCLEASE SUBUNIT SEN15"/>
    <property type="match status" value="1"/>
</dbReference>
<feature type="region of interest" description="Disordered" evidence="3">
    <location>
        <begin position="184"/>
        <end position="207"/>
    </location>
</feature>
<dbReference type="InterPro" id="IPR018593">
    <property type="entry name" value="tRNA-endonuc_su_Sen15"/>
</dbReference>
<comment type="similarity">
    <text evidence="1">Belongs to the SEN15 family.</text>
</comment>
<feature type="compositionally biased region" description="Basic and acidic residues" evidence="3">
    <location>
        <begin position="191"/>
        <end position="207"/>
    </location>
</feature>
<dbReference type="GO" id="GO:0005634">
    <property type="term" value="C:nucleus"/>
    <property type="evidence" value="ECO:0007669"/>
    <property type="project" value="UniProtKB-ARBA"/>
</dbReference>
<dbReference type="PANTHER" id="PTHR28582">
    <property type="entry name" value="TRNA-SPLICING ENDONUCLEASE SUBUNIT SEN15"/>
    <property type="match status" value="1"/>
</dbReference>
<protein>
    <recommendedName>
        <fullName evidence="4">tRNA-splicing endonuclease subunit Sen15 domain-containing protein</fullName>
    </recommendedName>
</protein>
<dbReference type="Pfam" id="PF09631">
    <property type="entry name" value="Sen15"/>
    <property type="match status" value="1"/>
</dbReference>
<feature type="domain" description="tRNA-splicing endonuclease subunit Sen15" evidence="4">
    <location>
        <begin position="17"/>
        <end position="115"/>
    </location>
</feature>
<accession>A0A6L2PN65</accession>
<evidence type="ECO:0000256" key="2">
    <source>
        <dbReference type="ARBA" id="ARBA00022694"/>
    </source>
</evidence>
<dbReference type="GO" id="GO:0003676">
    <property type="term" value="F:nucleic acid binding"/>
    <property type="evidence" value="ECO:0007669"/>
    <property type="project" value="InterPro"/>
</dbReference>
<evidence type="ECO:0000259" key="4">
    <source>
        <dbReference type="Pfam" id="PF09631"/>
    </source>
</evidence>
<name>A0A6L2PN65_COPFO</name>
<evidence type="ECO:0000256" key="1">
    <source>
        <dbReference type="ARBA" id="ARBA00006091"/>
    </source>
</evidence>
<dbReference type="Proteomes" id="UP000502823">
    <property type="component" value="Unassembled WGS sequence"/>
</dbReference>
<dbReference type="GO" id="GO:0006388">
    <property type="term" value="P:tRNA splicing, via endonucleolytic cleavage and ligation"/>
    <property type="evidence" value="ECO:0007669"/>
    <property type="project" value="InterPro"/>
</dbReference>